<reference evidence="8" key="1">
    <citation type="submission" date="2020-04" db="EMBL/GenBank/DDBJ databases">
        <title>A desert anoxygenic phototrophic bacterium fixes CO2 using RubisCO under aerobic conditions.</title>
        <authorList>
            <person name="Tang K."/>
        </authorList>
    </citation>
    <scope>NUCLEOTIDE SEQUENCE [LARGE SCALE GENOMIC DNA]</scope>
    <source>
        <strain evidence="8">MIMtkB3</strain>
    </source>
</reference>
<evidence type="ECO:0000256" key="3">
    <source>
        <dbReference type="ARBA" id="ARBA00022960"/>
    </source>
</evidence>
<feature type="binding site" evidence="7">
    <location>
        <begin position="202"/>
        <end position="203"/>
    </location>
    <ligand>
        <name>substrate</name>
    </ligand>
</feature>
<comment type="pathway">
    <text evidence="7">Cell wall biogenesis; peptidoglycan biosynthesis.</text>
</comment>
<evidence type="ECO:0000256" key="4">
    <source>
        <dbReference type="ARBA" id="ARBA00022984"/>
    </source>
</evidence>
<dbReference type="PROSITE" id="PS00924">
    <property type="entry name" value="ASP_GLU_RACEMASE_2"/>
    <property type="match status" value="1"/>
</dbReference>
<feature type="binding site" evidence="7">
    <location>
        <begin position="38"/>
        <end position="39"/>
    </location>
    <ligand>
        <name>substrate</name>
    </ligand>
</feature>
<feature type="active site" description="Proton donor/acceptor" evidence="7">
    <location>
        <position position="201"/>
    </location>
</feature>
<evidence type="ECO:0000313" key="8">
    <source>
        <dbReference type="EMBL" id="QJE74421.1"/>
    </source>
</evidence>
<feature type="active site" description="Proton donor/acceptor" evidence="7">
    <location>
        <position position="69"/>
    </location>
</feature>
<evidence type="ECO:0000256" key="5">
    <source>
        <dbReference type="ARBA" id="ARBA00023235"/>
    </source>
</evidence>
<dbReference type="PANTHER" id="PTHR21198">
    <property type="entry name" value="GLUTAMATE RACEMASE"/>
    <property type="match status" value="1"/>
</dbReference>
<keyword evidence="6 7" id="KW-0961">Cell wall biogenesis/degradation</keyword>
<dbReference type="InterPro" id="IPR004391">
    <property type="entry name" value="Glu_race"/>
</dbReference>
<gene>
    <name evidence="7 8" type="primary">murI</name>
    <name evidence="8" type="ORF">HHL28_16275</name>
</gene>
<comment type="catalytic activity">
    <reaction evidence="1 7">
        <text>L-glutamate = D-glutamate</text>
        <dbReference type="Rhea" id="RHEA:12813"/>
        <dbReference type="ChEBI" id="CHEBI:29985"/>
        <dbReference type="ChEBI" id="CHEBI:29986"/>
        <dbReference type="EC" id="5.1.1.3"/>
    </reaction>
</comment>
<protein>
    <recommendedName>
        <fullName evidence="2 7">Glutamate racemase</fullName>
        <ecNumber evidence="2 7">5.1.1.3</ecNumber>
    </recommendedName>
</protein>
<evidence type="ECO:0000313" key="9">
    <source>
        <dbReference type="Proteomes" id="UP000501891"/>
    </source>
</evidence>
<dbReference type="Pfam" id="PF01177">
    <property type="entry name" value="Asp_Glu_race"/>
    <property type="match status" value="1"/>
</dbReference>
<keyword evidence="3 7" id="KW-0133">Cell shape</keyword>
<dbReference type="AlphaFoldDB" id="A0A858RAP4"/>
<comment type="similarity">
    <text evidence="7">Belongs to the aspartate/glutamate racemases family.</text>
</comment>
<evidence type="ECO:0000256" key="1">
    <source>
        <dbReference type="ARBA" id="ARBA00001602"/>
    </source>
</evidence>
<evidence type="ECO:0000256" key="7">
    <source>
        <dbReference type="HAMAP-Rule" id="MF_00258"/>
    </source>
</evidence>
<name>A0A858RAP4_9PROT</name>
<dbReference type="InterPro" id="IPR018187">
    <property type="entry name" value="Asp/Glu_racemase_AS_1"/>
</dbReference>
<dbReference type="Gene3D" id="3.40.50.1860">
    <property type="match status" value="2"/>
</dbReference>
<dbReference type="InterPro" id="IPR015942">
    <property type="entry name" value="Asp/Glu/hydantoin_racemase"/>
</dbReference>
<keyword evidence="9" id="KW-1185">Reference proteome</keyword>
<evidence type="ECO:0000256" key="2">
    <source>
        <dbReference type="ARBA" id="ARBA00013090"/>
    </source>
</evidence>
<organism evidence="8 9">
    <name type="scientific">Aerophototrophica crusticola</name>
    <dbReference type="NCBI Taxonomy" id="1709002"/>
    <lineage>
        <taxon>Bacteria</taxon>
        <taxon>Pseudomonadati</taxon>
        <taxon>Pseudomonadota</taxon>
        <taxon>Alphaproteobacteria</taxon>
        <taxon>Rhodospirillales</taxon>
        <taxon>Rhodospirillaceae</taxon>
        <taxon>Aerophototrophica</taxon>
    </lineage>
</organism>
<dbReference type="PROSITE" id="PS00923">
    <property type="entry name" value="ASP_GLU_RACEMASE_1"/>
    <property type="match status" value="1"/>
</dbReference>
<dbReference type="GO" id="GO:0008881">
    <property type="term" value="F:glutamate racemase activity"/>
    <property type="evidence" value="ECO:0007669"/>
    <property type="project" value="UniProtKB-UniRule"/>
</dbReference>
<dbReference type="EC" id="5.1.1.3" evidence="2 7"/>
<dbReference type="GO" id="GO:0071555">
    <property type="term" value="P:cell wall organization"/>
    <property type="evidence" value="ECO:0007669"/>
    <property type="project" value="UniProtKB-KW"/>
</dbReference>
<dbReference type="Proteomes" id="UP000501891">
    <property type="component" value="Chromosome"/>
</dbReference>
<accession>A0A858RAP4</accession>
<dbReference type="GO" id="GO:0009252">
    <property type="term" value="P:peptidoglycan biosynthetic process"/>
    <property type="evidence" value="ECO:0007669"/>
    <property type="project" value="UniProtKB-UniRule"/>
</dbReference>
<dbReference type="InterPro" id="IPR033134">
    <property type="entry name" value="Asp/Glu_racemase_AS_2"/>
</dbReference>
<dbReference type="UniPathway" id="UPA00219"/>
<dbReference type="KEGG" id="acru:HHL28_16275"/>
<evidence type="ECO:0000256" key="6">
    <source>
        <dbReference type="ARBA" id="ARBA00023316"/>
    </source>
</evidence>
<comment type="function">
    <text evidence="7">Provides the (R)-glutamate required for cell wall biosynthesis.</text>
</comment>
<dbReference type="InterPro" id="IPR001920">
    <property type="entry name" value="Asp/Glu_race"/>
</dbReference>
<dbReference type="HAMAP" id="MF_00258">
    <property type="entry name" value="Glu_racemase"/>
    <property type="match status" value="1"/>
</dbReference>
<dbReference type="EMBL" id="CP051775">
    <property type="protein sequence ID" value="QJE74421.1"/>
    <property type="molecule type" value="Genomic_DNA"/>
</dbReference>
<dbReference type="NCBIfam" id="TIGR00067">
    <property type="entry name" value="glut_race"/>
    <property type="match status" value="1"/>
</dbReference>
<dbReference type="GO" id="GO:0008360">
    <property type="term" value="P:regulation of cell shape"/>
    <property type="evidence" value="ECO:0007669"/>
    <property type="project" value="UniProtKB-KW"/>
</dbReference>
<keyword evidence="5 7" id="KW-0413">Isomerase</keyword>
<keyword evidence="4 7" id="KW-0573">Peptidoglycan synthesis</keyword>
<feature type="binding site" evidence="7">
    <location>
        <begin position="70"/>
        <end position="71"/>
    </location>
    <ligand>
        <name>substrate</name>
    </ligand>
</feature>
<dbReference type="SUPFAM" id="SSF53681">
    <property type="entry name" value="Aspartate/glutamate racemase"/>
    <property type="match status" value="2"/>
</dbReference>
<feature type="binding site" evidence="7">
    <location>
        <begin position="6"/>
        <end position="7"/>
    </location>
    <ligand>
        <name>substrate</name>
    </ligand>
</feature>
<dbReference type="PANTHER" id="PTHR21198:SF2">
    <property type="entry name" value="GLUTAMATE RACEMASE"/>
    <property type="match status" value="1"/>
</dbReference>
<proteinExistence type="inferred from homology"/>
<sequence>MIGVFDSGHGGLTVLRRLHAAMPGHDFAYLGDHAAAPYGDRTPEEIYDLTRAAVSRLFDQGARLVILACNTASAVALRRMQQTWLEGAYPGRRVLGVLVPMVEAITGQPWMADVPAGGHAGEPRTIGIFATQRTVDSGAYPREINKRAPEVTVVQQACPELVPLIEADAPPAAVTAAVNRYVDGLLTRLGGALPQAVVLGCTHYPLVADAFAAALPRQVEILSQPDLTARSLSAYLERHPEFDRTGSGHVRFMTTGNAPAVTTLATRFFGKPARFEGVGA</sequence>